<proteinExistence type="predicted"/>
<dbReference type="Pfam" id="PF11721">
    <property type="entry name" value="Malectin"/>
    <property type="match status" value="1"/>
</dbReference>
<comment type="caution">
    <text evidence="2">The sequence shown here is derived from an EMBL/GenBank/DDBJ whole genome shotgun (WGS) entry which is preliminary data.</text>
</comment>
<dbReference type="InterPro" id="IPR021720">
    <property type="entry name" value="Malectin_dom"/>
</dbReference>
<dbReference type="Gene3D" id="2.60.120.430">
    <property type="entry name" value="Galactose-binding lectin"/>
    <property type="match status" value="1"/>
</dbReference>
<sequence length="837" mass="92234">MAPVFLGAATMKEFKPLHINCGGGNITDKKNGIVWISDKGYIVKGKKYRFNTEPETKNVPGAPPADVYESVRRANVTYRFRKLDDGMYKLRMHFMDGKKVAKRSMDFYVDGAHLVQNLSVREAAGGVNRAYVFEAIVEVKGGKGMEIRGTRGHGDDVFISALEILPAPVGSVATRPADTSPHSPADMAQQLREFAGGHVRLVWSRTEVEEDFYVALNDSQLMGYDTEDGKGERIILQGSGSYAMPTLTPDGKGVVFTDQRQHKCFVIGFDGTGLREIAPGYASDVWQDPATGRTWVYVRTGWRDPKSPMVRYDLKDPSQHEEVWSKSATGQPQISYFQLSGDGRLAADGFPWPQCGVADLKSGDFNITAKGCWPGVAPDDSHRSFVFTGQHTSIQFFDEPGSNARLVNLATVPGWIGRKLYHPRWTNDVHYITATAPQWMPETELYLGRFDSNFTRIDNWFRITYNNTSDFFGDAWFENASMHKPQPGIPQVTPPPAPVVTVAAPAQAQVPGLVFLWENERAKNAILDDQGNIIRRWTAKYEGGTRPNRWFGADLRNGSLVPDEDAASVIAQGIQKSGQFTLSVDVSHFLSAPKEHSIIAFLGSADGKSGLMLEHDEQGFGVRMSIDSSAPTRLSLGQGREGEHHQLVVAYSDGKLVGYDNGVEKASTKVAANVSRWNPGVLLFGRAPGGASPWTGSLENARVYDRGLTLAEVQTKYGQAANLWKSRQQAQRVVVEAELLQASEPDDPVTIAPYMRSLGENVYRVTKVVSGELEAKEIVALQWVILGGKVLPSAEREEGKTYTLVLEPADVHPQLAGEHRSSDIFEPEMPVFYDVGS</sequence>
<dbReference type="AlphaFoldDB" id="A0A366HX80"/>
<protein>
    <submittedName>
        <fullName evidence="2">Malectin (Di-glucose binding ER protein)</fullName>
    </submittedName>
</protein>
<dbReference type="SUPFAM" id="SSF69304">
    <property type="entry name" value="Tricorn protease N-terminal domain"/>
    <property type="match status" value="1"/>
</dbReference>
<feature type="domain" description="Malectin" evidence="1">
    <location>
        <begin position="17"/>
        <end position="142"/>
    </location>
</feature>
<dbReference type="SUPFAM" id="SSF49899">
    <property type="entry name" value="Concanavalin A-like lectins/glucanases"/>
    <property type="match status" value="1"/>
</dbReference>
<dbReference type="Gene3D" id="2.60.120.200">
    <property type="match status" value="1"/>
</dbReference>
<dbReference type="Proteomes" id="UP000253426">
    <property type="component" value="Unassembled WGS sequence"/>
</dbReference>
<organism evidence="2 3">
    <name type="scientific">Roseimicrobium gellanilyticum</name>
    <dbReference type="NCBI Taxonomy" id="748857"/>
    <lineage>
        <taxon>Bacteria</taxon>
        <taxon>Pseudomonadati</taxon>
        <taxon>Verrucomicrobiota</taxon>
        <taxon>Verrucomicrobiia</taxon>
        <taxon>Verrucomicrobiales</taxon>
        <taxon>Verrucomicrobiaceae</taxon>
        <taxon>Roseimicrobium</taxon>
    </lineage>
</organism>
<evidence type="ECO:0000259" key="1">
    <source>
        <dbReference type="Pfam" id="PF11721"/>
    </source>
</evidence>
<accession>A0A366HX80</accession>
<dbReference type="EMBL" id="QNRR01000001">
    <property type="protein sequence ID" value="RBP47918.1"/>
    <property type="molecule type" value="Genomic_DNA"/>
</dbReference>
<evidence type="ECO:0000313" key="3">
    <source>
        <dbReference type="Proteomes" id="UP000253426"/>
    </source>
</evidence>
<reference evidence="2 3" key="1">
    <citation type="submission" date="2018-06" db="EMBL/GenBank/DDBJ databases">
        <title>Genomic Encyclopedia of Type Strains, Phase IV (KMG-IV): sequencing the most valuable type-strain genomes for metagenomic binning, comparative biology and taxonomic classification.</title>
        <authorList>
            <person name="Goeker M."/>
        </authorList>
    </citation>
    <scope>NUCLEOTIDE SEQUENCE [LARGE SCALE GENOMIC DNA]</scope>
    <source>
        <strain evidence="2 3">DSM 25532</strain>
    </source>
</reference>
<dbReference type="Pfam" id="PF13385">
    <property type="entry name" value="Laminin_G_3"/>
    <property type="match status" value="1"/>
</dbReference>
<evidence type="ECO:0000313" key="2">
    <source>
        <dbReference type="EMBL" id="RBP47918.1"/>
    </source>
</evidence>
<gene>
    <name evidence="2" type="ORF">DES53_101718</name>
</gene>
<dbReference type="InterPro" id="IPR013320">
    <property type="entry name" value="ConA-like_dom_sf"/>
</dbReference>
<name>A0A366HX80_9BACT</name>
<keyword evidence="3" id="KW-1185">Reference proteome</keyword>